<protein>
    <recommendedName>
        <fullName evidence="3">GcrA cell cycle regulator</fullName>
    </recommendedName>
</protein>
<reference evidence="1 2" key="1">
    <citation type="submission" date="2023-11" db="EMBL/GenBank/DDBJ databases">
        <authorList>
            <person name="Panchal A.K."/>
            <person name="Meaney J.S."/>
            <person name="Karas B.J."/>
            <person name="diCenzo G.C."/>
        </authorList>
    </citation>
    <scope>NUCLEOTIDE SEQUENCE [LARGE SCALE GENOMIC DNA]</scope>
    <source>
        <strain evidence="1 2">NZP2235</strain>
    </source>
</reference>
<evidence type="ECO:0008006" key="3">
    <source>
        <dbReference type="Google" id="ProtNLM"/>
    </source>
</evidence>
<keyword evidence="2" id="KW-1185">Reference proteome</keyword>
<evidence type="ECO:0000313" key="2">
    <source>
        <dbReference type="Proteomes" id="UP001322481"/>
    </source>
</evidence>
<gene>
    <name evidence="1" type="ORF">U0R22_003360</name>
</gene>
<dbReference type="RefSeq" id="WP_322414074.1">
    <property type="nucleotide sequence ID" value="NZ_CP139858.1"/>
</dbReference>
<evidence type="ECO:0000313" key="1">
    <source>
        <dbReference type="EMBL" id="WQB99187.1"/>
    </source>
</evidence>
<accession>A0ABZ0VNZ0</accession>
<organism evidence="1 2">
    <name type="scientific">Mesorhizobium huakuii</name>
    <dbReference type="NCBI Taxonomy" id="28104"/>
    <lineage>
        <taxon>Bacteria</taxon>
        <taxon>Pseudomonadati</taxon>
        <taxon>Pseudomonadota</taxon>
        <taxon>Alphaproteobacteria</taxon>
        <taxon>Hyphomicrobiales</taxon>
        <taxon>Phyllobacteriaceae</taxon>
        <taxon>Mesorhizobium</taxon>
    </lineage>
</organism>
<dbReference type="Proteomes" id="UP001322481">
    <property type="component" value="Chromosome"/>
</dbReference>
<dbReference type="EMBL" id="CP139858">
    <property type="protein sequence ID" value="WQB99187.1"/>
    <property type="molecule type" value="Genomic_DNA"/>
</dbReference>
<name>A0ABZ0VNZ0_9HYPH</name>
<sequence length="62" mass="6949">MSDELIKLAEGLASATRDAQKVLGHICEHSGCGKVAGWGFARPRMESHWFCFEHRADGDRYL</sequence>
<proteinExistence type="predicted"/>